<sequence length="282" mass="29354">MAAIVFAGAAVGARAADLDARARVELRGEAMRIASEIDAADRRALAATALADSAQACIDRGAATLRPVVAAVDRFDDSIVRAGTSAILAATSGARETAGATVLMLAEDVDGSRDELARAVVELEPVRAEAGARELDARLHALERDAVCRSATRTVDRAMAALDATTATLISANPKAEAAVVAELRAARGAALDIDLERADAAAEVDRWLAAAGALERSQREAVDAEERAAAEEAARRAAAEAEAAAEPEITYHYSGITCHVPDDWDPETWDWESGGNILVCG</sequence>
<keyword evidence="1" id="KW-0175">Coiled coil</keyword>
<organism evidence="2 3">
    <name type="scientific">Agromyces tropicus</name>
    <dbReference type="NCBI Taxonomy" id="555371"/>
    <lineage>
        <taxon>Bacteria</taxon>
        <taxon>Bacillati</taxon>
        <taxon>Actinomycetota</taxon>
        <taxon>Actinomycetes</taxon>
        <taxon>Micrococcales</taxon>
        <taxon>Microbacteriaceae</taxon>
        <taxon>Agromyces</taxon>
    </lineage>
</organism>
<name>A0ABN2URE6_9MICO</name>
<proteinExistence type="predicted"/>
<comment type="caution">
    <text evidence="2">The sequence shown here is derived from an EMBL/GenBank/DDBJ whole genome shotgun (WGS) entry which is preliminary data.</text>
</comment>
<evidence type="ECO:0000313" key="3">
    <source>
        <dbReference type="Proteomes" id="UP001501196"/>
    </source>
</evidence>
<accession>A0ABN2URE6</accession>
<evidence type="ECO:0000313" key="2">
    <source>
        <dbReference type="EMBL" id="GAA2041559.1"/>
    </source>
</evidence>
<protein>
    <recommendedName>
        <fullName evidence="4">DUF5667 domain-containing protein</fullName>
    </recommendedName>
</protein>
<evidence type="ECO:0008006" key="4">
    <source>
        <dbReference type="Google" id="ProtNLM"/>
    </source>
</evidence>
<dbReference type="EMBL" id="BAAAPW010000005">
    <property type="protein sequence ID" value="GAA2041559.1"/>
    <property type="molecule type" value="Genomic_DNA"/>
</dbReference>
<gene>
    <name evidence="2" type="ORF">GCM10009819_29390</name>
</gene>
<feature type="coiled-coil region" evidence="1">
    <location>
        <begin position="215"/>
        <end position="243"/>
    </location>
</feature>
<keyword evidence="3" id="KW-1185">Reference proteome</keyword>
<reference evidence="2 3" key="1">
    <citation type="journal article" date="2019" name="Int. J. Syst. Evol. Microbiol.">
        <title>The Global Catalogue of Microorganisms (GCM) 10K type strain sequencing project: providing services to taxonomists for standard genome sequencing and annotation.</title>
        <authorList>
            <consortium name="The Broad Institute Genomics Platform"/>
            <consortium name="The Broad Institute Genome Sequencing Center for Infectious Disease"/>
            <person name="Wu L."/>
            <person name="Ma J."/>
        </authorList>
    </citation>
    <scope>NUCLEOTIDE SEQUENCE [LARGE SCALE GENOMIC DNA]</scope>
    <source>
        <strain evidence="2 3">JCM 15672</strain>
    </source>
</reference>
<evidence type="ECO:0000256" key="1">
    <source>
        <dbReference type="SAM" id="Coils"/>
    </source>
</evidence>
<dbReference type="Proteomes" id="UP001501196">
    <property type="component" value="Unassembled WGS sequence"/>
</dbReference>